<evidence type="ECO:0000313" key="6">
    <source>
        <dbReference type="EMBL" id="KZF26766.1"/>
    </source>
</evidence>
<proteinExistence type="inferred from homology"/>
<dbReference type="RefSeq" id="XP_018192321.1">
    <property type="nucleotide sequence ID" value="XM_018330758.1"/>
</dbReference>
<evidence type="ECO:0000256" key="4">
    <source>
        <dbReference type="ARBA" id="ARBA00023242"/>
    </source>
</evidence>
<dbReference type="GO" id="GO:0005730">
    <property type="term" value="C:nucleolus"/>
    <property type="evidence" value="ECO:0007669"/>
    <property type="project" value="UniProtKB-SubCell"/>
</dbReference>
<organism evidence="6 7">
    <name type="scientific">Xylona heveae (strain CBS 132557 / TC161)</name>
    <dbReference type="NCBI Taxonomy" id="1328760"/>
    <lineage>
        <taxon>Eukaryota</taxon>
        <taxon>Fungi</taxon>
        <taxon>Dikarya</taxon>
        <taxon>Ascomycota</taxon>
        <taxon>Pezizomycotina</taxon>
        <taxon>Xylonomycetes</taxon>
        <taxon>Xylonales</taxon>
        <taxon>Xylonaceae</taxon>
        <taxon>Xylona</taxon>
    </lineage>
</organism>
<comment type="subcellular location">
    <subcellularLocation>
        <location evidence="1">Nucleus</location>
        <location evidence="1">Nucleolus</location>
    </subcellularLocation>
</comment>
<protein>
    <recommendedName>
        <fullName evidence="3">Ribosome biogenesis protein SLX9</fullName>
    </recommendedName>
</protein>
<keyword evidence="7" id="KW-1185">Reference proteome</keyword>
<dbReference type="GeneID" id="28895895"/>
<reference evidence="6 7" key="1">
    <citation type="journal article" date="2016" name="Fungal Biol.">
        <title>The genome of Xylona heveae provides a window into fungal endophytism.</title>
        <authorList>
            <person name="Gazis R."/>
            <person name="Kuo A."/>
            <person name="Riley R."/>
            <person name="LaButti K."/>
            <person name="Lipzen A."/>
            <person name="Lin J."/>
            <person name="Amirebrahimi M."/>
            <person name="Hesse C.N."/>
            <person name="Spatafora J.W."/>
            <person name="Henrissat B."/>
            <person name="Hainaut M."/>
            <person name="Grigoriev I.V."/>
            <person name="Hibbett D.S."/>
        </authorList>
    </citation>
    <scope>NUCLEOTIDE SEQUENCE [LARGE SCALE GENOMIC DNA]</scope>
    <source>
        <strain evidence="6 7">TC161</strain>
    </source>
</reference>
<feature type="region of interest" description="Disordered" evidence="5">
    <location>
        <begin position="131"/>
        <end position="183"/>
    </location>
</feature>
<gene>
    <name evidence="6" type="ORF">L228DRAFT_235790</name>
</gene>
<keyword evidence="4" id="KW-0539">Nucleus</keyword>
<dbReference type="OrthoDB" id="5429132at2759"/>
<comment type="similarity">
    <text evidence="2">Belongs to the SLX9 family.</text>
</comment>
<feature type="region of interest" description="Disordered" evidence="5">
    <location>
        <begin position="1"/>
        <end position="40"/>
    </location>
</feature>
<dbReference type="InParanoid" id="A0A165JXZ1"/>
<dbReference type="Proteomes" id="UP000076632">
    <property type="component" value="Unassembled WGS sequence"/>
</dbReference>
<dbReference type="GO" id="GO:0030688">
    <property type="term" value="C:preribosome, small subunit precursor"/>
    <property type="evidence" value="ECO:0007669"/>
    <property type="project" value="InterPro"/>
</dbReference>
<dbReference type="GO" id="GO:0030686">
    <property type="term" value="C:90S preribosome"/>
    <property type="evidence" value="ECO:0007669"/>
    <property type="project" value="InterPro"/>
</dbReference>
<dbReference type="InterPro" id="IPR028160">
    <property type="entry name" value="Slx9-like"/>
</dbReference>
<evidence type="ECO:0000256" key="5">
    <source>
        <dbReference type="SAM" id="MobiDB-lite"/>
    </source>
</evidence>
<accession>A0A165JXZ1</accession>
<dbReference type="AlphaFoldDB" id="A0A165JXZ1"/>
<dbReference type="GO" id="GO:0000462">
    <property type="term" value="P:maturation of SSU-rRNA from tricistronic rRNA transcript (SSU-rRNA, 5.8S rRNA, LSU-rRNA)"/>
    <property type="evidence" value="ECO:0007669"/>
    <property type="project" value="InterPro"/>
</dbReference>
<evidence type="ECO:0000256" key="3">
    <source>
        <dbReference type="ARBA" id="ARBA00021321"/>
    </source>
</evidence>
<evidence type="ECO:0000256" key="1">
    <source>
        <dbReference type="ARBA" id="ARBA00004604"/>
    </source>
</evidence>
<dbReference type="Pfam" id="PF15341">
    <property type="entry name" value="SLX9"/>
    <property type="match status" value="1"/>
</dbReference>
<dbReference type="EMBL" id="KV407454">
    <property type="protein sequence ID" value="KZF26766.1"/>
    <property type="molecule type" value="Genomic_DNA"/>
</dbReference>
<dbReference type="OMA" id="HKPGAMK"/>
<sequence length="183" mass="20136">MAPTAGKRSSIRSRAAAKTNAAAASRPVATAFDTGFANTKKDKRTIKHSAFLSKIEKANSNTKKRRRPSKKLVADLDSLVSALPDNDDDEVQDETATARIRHKSLKSRPGAMKRKDKLEKMEMERFARNMAQMVESRPNQPSSNDAASSVQAAPTPSTTSDRWAALRGFISQTMEQKPEFKTA</sequence>
<name>A0A165JXZ1_XYLHT</name>
<evidence type="ECO:0000256" key="2">
    <source>
        <dbReference type="ARBA" id="ARBA00011022"/>
    </source>
</evidence>
<evidence type="ECO:0000313" key="7">
    <source>
        <dbReference type="Proteomes" id="UP000076632"/>
    </source>
</evidence>
<feature type="compositionally biased region" description="Polar residues" evidence="5">
    <location>
        <begin position="137"/>
        <end position="161"/>
    </location>
</feature>